<sequence>MAVQLYGMDLSAPYSITLMTAEAAGLAYETNDVDLMKGDNMKPEFMELNPQHTIPVMKHDDFVMNESRAIASYLASEFDESGKLYPSSCSKTTARIHQRMYFDMGVLNKAFGECVYPKMFRGSEPKPEAFDKLKEVLGWANDMLKETGFAAGTENMTIADICWVATYSSIKESGILELEEYSELEEWFSKCTALIPNYEKANGNGAKAFGEFYKSKA</sequence>
<dbReference type="InterPro" id="IPR004046">
    <property type="entry name" value="GST_C"/>
</dbReference>
<feature type="domain" description="GST N-terminal" evidence="2">
    <location>
        <begin position="1"/>
        <end position="82"/>
    </location>
</feature>
<comment type="subunit">
    <text evidence="1">Homodimer.</text>
</comment>
<dbReference type="InterPro" id="IPR010987">
    <property type="entry name" value="Glutathione-S-Trfase_C-like"/>
</dbReference>
<dbReference type="SFLD" id="SFLDS00019">
    <property type="entry name" value="Glutathione_Transferase_(cytos"/>
    <property type="match status" value="1"/>
</dbReference>
<dbReference type="SFLD" id="SFLDG00358">
    <property type="entry name" value="Main_(cytGST)"/>
    <property type="match status" value="1"/>
</dbReference>
<dbReference type="GO" id="GO:0006749">
    <property type="term" value="P:glutathione metabolic process"/>
    <property type="evidence" value="ECO:0007669"/>
    <property type="project" value="TreeGrafter"/>
</dbReference>
<dbReference type="InterPro" id="IPR040079">
    <property type="entry name" value="Glutathione_S-Trfase"/>
</dbReference>
<dbReference type="Pfam" id="PF13409">
    <property type="entry name" value="GST_N_2"/>
    <property type="match status" value="1"/>
</dbReference>
<dbReference type="InterPro" id="IPR036282">
    <property type="entry name" value="Glutathione-S-Trfase_C_sf"/>
</dbReference>
<evidence type="ECO:0000259" key="3">
    <source>
        <dbReference type="PROSITE" id="PS50405"/>
    </source>
</evidence>
<dbReference type="FunFam" id="3.40.30.10:FF:000034">
    <property type="entry name" value="glutathione S-transferase 1"/>
    <property type="match status" value="1"/>
</dbReference>
<dbReference type="Gene3D" id="1.20.1050.10">
    <property type="match status" value="1"/>
</dbReference>
<keyword evidence="4" id="KW-0808">Transferase</keyword>
<protein>
    <submittedName>
        <fullName evidence="4">Glutathione S-transferase 1, isoform D</fullName>
    </submittedName>
</protein>
<name>C1BP24_CALRO</name>
<organism evidence="4">
    <name type="scientific">Caligus rogercresseyi</name>
    <name type="common">Sea louse</name>
    <dbReference type="NCBI Taxonomy" id="217165"/>
    <lineage>
        <taxon>Eukaryota</taxon>
        <taxon>Metazoa</taxon>
        <taxon>Ecdysozoa</taxon>
        <taxon>Arthropoda</taxon>
        <taxon>Crustacea</taxon>
        <taxon>Multicrustacea</taxon>
        <taxon>Hexanauplia</taxon>
        <taxon>Copepoda</taxon>
        <taxon>Siphonostomatoida</taxon>
        <taxon>Caligidae</taxon>
        <taxon>Caligus</taxon>
    </lineage>
</organism>
<dbReference type="InterPro" id="IPR004045">
    <property type="entry name" value="Glutathione_S-Trfase_N"/>
</dbReference>
<proteinExistence type="evidence at transcript level"/>
<dbReference type="Gene3D" id="3.40.30.10">
    <property type="entry name" value="Glutaredoxin"/>
    <property type="match status" value="1"/>
</dbReference>
<dbReference type="CDD" id="cd03177">
    <property type="entry name" value="GST_C_Delta_Epsilon"/>
    <property type="match status" value="1"/>
</dbReference>
<dbReference type="EMBL" id="BT076353">
    <property type="protein sequence ID" value="ACO10777.1"/>
    <property type="molecule type" value="mRNA"/>
</dbReference>
<dbReference type="PROSITE" id="PS50405">
    <property type="entry name" value="GST_CTER"/>
    <property type="match status" value="1"/>
</dbReference>
<dbReference type="Pfam" id="PF00043">
    <property type="entry name" value="GST_C"/>
    <property type="match status" value="1"/>
</dbReference>
<accession>C1BP24</accession>
<dbReference type="PANTHER" id="PTHR43969">
    <property type="entry name" value="GLUTATHIONE S TRANSFERASE D10, ISOFORM A-RELATED"/>
    <property type="match status" value="1"/>
</dbReference>
<reference evidence="4" key="1">
    <citation type="submission" date="2009-03" db="EMBL/GenBank/DDBJ databases">
        <title>Caligus rogercresseyi ESTs and full-length cDNAs.</title>
        <authorList>
            <person name="Yasuike M."/>
            <person name="von Schalburg K."/>
            <person name="Cooper G."/>
            <person name="Leong J."/>
            <person name="Jones S.R.M."/>
            <person name="Koop B.F."/>
        </authorList>
    </citation>
    <scope>NUCLEOTIDE SEQUENCE</scope>
    <source>
        <tissue evidence="4">Whole tissue</tissue>
    </source>
</reference>
<dbReference type="SUPFAM" id="SSF52833">
    <property type="entry name" value="Thioredoxin-like"/>
    <property type="match status" value="1"/>
</dbReference>
<dbReference type="AlphaFoldDB" id="C1BP24"/>
<dbReference type="SUPFAM" id="SSF47616">
    <property type="entry name" value="GST C-terminal domain-like"/>
    <property type="match status" value="1"/>
</dbReference>
<dbReference type="SFLD" id="SFLDG01153">
    <property type="entry name" value="Main.4:_Theta-like"/>
    <property type="match status" value="1"/>
</dbReference>
<dbReference type="FunFam" id="1.20.1050.10:FF:000007">
    <property type="entry name" value="Glutathione S-transferase 1-1"/>
    <property type="match status" value="1"/>
</dbReference>
<dbReference type="GO" id="GO:0004364">
    <property type="term" value="F:glutathione transferase activity"/>
    <property type="evidence" value="ECO:0007669"/>
    <property type="project" value="TreeGrafter"/>
</dbReference>
<dbReference type="InterPro" id="IPR036249">
    <property type="entry name" value="Thioredoxin-like_sf"/>
</dbReference>
<evidence type="ECO:0000259" key="2">
    <source>
        <dbReference type="PROSITE" id="PS50404"/>
    </source>
</evidence>
<dbReference type="PANTHER" id="PTHR43969:SF9">
    <property type="entry name" value="GLUTATHIONE S TRANSFERASE D10, ISOFORM A-RELATED"/>
    <property type="match status" value="1"/>
</dbReference>
<dbReference type="PROSITE" id="PS50404">
    <property type="entry name" value="GST_NTER"/>
    <property type="match status" value="1"/>
</dbReference>
<evidence type="ECO:0000256" key="1">
    <source>
        <dbReference type="ARBA" id="ARBA00011738"/>
    </source>
</evidence>
<feature type="domain" description="GST C-terminal" evidence="3">
    <location>
        <begin position="89"/>
        <end position="217"/>
    </location>
</feature>
<gene>
    <name evidence="4" type="primary">GST1D</name>
</gene>
<evidence type="ECO:0000313" key="4">
    <source>
        <dbReference type="EMBL" id="ACO10777.1"/>
    </source>
</evidence>